<dbReference type="PANTHER" id="PTHR19919">
    <property type="entry name" value="WD REPEAT CONTAINING PROTEIN"/>
    <property type="match status" value="1"/>
</dbReference>
<evidence type="ECO:0000256" key="1">
    <source>
        <dbReference type="ARBA" id="ARBA00022574"/>
    </source>
</evidence>
<evidence type="ECO:0000313" key="4">
    <source>
        <dbReference type="EMBL" id="TID13559.1"/>
    </source>
</evidence>
<dbReference type="Gene3D" id="2.130.10.10">
    <property type="entry name" value="YVTN repeat-like/Quinoprotein amine dehydrogenase"/>
    <property type="match status" value="1"/>
</dbReference>
<feature type="repeat" description="WD" evidence="3">
    <location>
        <begin position="217"/>
        <end position="259"/>
    </location>
</feature>
<dbReference type="OrthoDB" id="1284551at2759"/>
<dbReference type="PROSITE" id="PS50082">
    <property type="entry name" value="WD_REPEATS_2"/>
    <property type="match status" value="1"/>
</dbReference>
<dbReference type="SUPFAM" id="SSF50978">
    <property type="entry name" value="WD40 repeat-like"/>
    <property type="match status" value="1"/>
</dbReference>
<gene>
    <name evidence="4" type="ORF">CANINC_004917</name>
</gene>
<reference evidence="4 5" key="1">
    <citation type="journal article" date="2019" name="Front. Genet.">
        <title>Whole-Genome Sequencing of the Opportunistic Yeast Pathogen Candida inconspicua Uncovers Its Hybrid Origin.</title>
        <authorList>
            <person name="Mixao V."/>
            <person name="Hansen A.P."/>
            <person name="Saus E."/>
            <person name="Boekhout T."/>
            <person name="Lass-Florl C."/>
            <person name="Gabaldon T."/>
        </authorList>
    </citation>
    <scope>NUCLEOTIDE SEQUENCE [LARGE SCALE GENOMIC DNA]</scope>
    <source>
        <strain evidence="4 5">CBS 180</strain>
    </source>
</reference>
<dbReference type="EMBL" id="SELW01000677">
    <property type="protein sequence ID" value="TID13559.1"/>
    <property type="molecule type" value="Genomic_DNA"/>
</dbReference>
<dbReference type="InterPro" id="IPR015943">
    <property type="entry name" value="WD40/YVTN_repeat-like_dom_sf"/>
</dbReference>
<protein>
    <submittedName>
        <fullName evidence="4">Uncharacterized protein</fullName>
    </submittedName>
</protein>
<sequence>MFTHMHLKPPFSEGNYYSPTSRSISRPFKSSTQQQYPSSYISRYPLYGLDWSFDTTDSTPLIALSSYRDDSTNKLEILNGSQSIIPAPPLSPTSKSCSSQSYNFSLISDHSIKYPITRLQWDPSMSSKNNSNQQLLATTSECLRIYQLCDSDSDNSKKLIEKSALTNSKITNLNQLPPMTSFDWNSFDPTSLITCSIDTTCTAWNLVKETFVAKSQLIAHDSEVYDVKYIYGDKNVFASCSSDGSVRLFDLRNLEQSTIIYDNTLNGNSKTLLRLASSHYNANQIALLTQDSSNVIILDLRNVGVPVYSLNHSSAPVDSIAWHPTKNLLLTGSDSMQVLLYDFSIQQSNQLSPTNSPISTNIDDYMHSNKNHLPSYKFDAQMEVNNVCWSPDGQCAGFNSGKCFQSVMFSPS</sequence>
<dbReference type="STRING" id="52247.A0A4T0WVC1"/>
<dbReference type="InterPro" id="IPR036322">
    <property type="entry name" value="WD40_repeat_dom_sf"/>
</dbReference>
<evidence type="ECO:0000313" key="5">
    <source>
        <dbReference type="Proteomes" id="UP000307173"/>
    </source>
</evidence>
<proteinExistence type="predicted"/>
<dbReference type="InterPro" id="IPR045159">
    <property type="entry name" value="DCAF7-like"/>
</dbReference>
<dbReference type="Pfam" id="PF00400">
    <property type="entry name" value="WD40"/>
    <property type="match status" value="2"/>
</dbReference>
<evidence type="ECO:0000256" key="3">
    <source>
        <dbReference type="PROSITE-ProRule" id="PRU00221"/>
    </source>
</evidence>
<dbReference type="AlphaFoldDB" id="A0A4T0WVC1"/>
<dbReference type="Proteomes" id="UP000307173">
    <property type="component" value="Unassembled WGS sequence"/>
</dbReference>
<comment type="caution">
    <text evidence="4">The sequence shown here is derived from an EMBL/GenBank/DDBJ whole genome shotgun (WGS) entry which is preliminary data.</text>
</comment>
<organism evidence="4 5">
    <name type="scientific">Pichia inconspicua</name>
    <dbReference type="NCBI Taxonomy" id="52247"/>
    <lineage>
        <taxon>Eukaryota</taxon>
        <taxon>Fungi</taxon>
        <taxon>Dikarya</taxon>
        <taxon>Ascomycota</taxon>
        <taxon>Saccharomycotina</taxon>
        <taxon>Pichiomycetes</taxon>
        <taxon>Pichiales</taxon>
        <taxon>Pichiaceae</taxon>
        <taxon>Pichia</taxon>
    </lineage>
</organism>
<keyword evidence="1 3" id="KW-0853">WD repeat</keyword>
<dbReference type="InterPro" id="IPR001680">
    <property type="entry name" value="WD40_rpt"/>
</dbReference>
<evidence type="ECO:0000256" key="2">
    <source>
        <dbReference type="ARBA" id="ARBA00022737"/>
    </source>
</evidence>
<dbReference type="SMART" id="SM00320">
    <property type="entry name" value="WD40"/>
    <property type="match status" value="4"/>
</dbReference>
<keyword evidence="5" id="KW-1185">Reference proteome</keyword>
<keyword evidence="2" id="KW-0677">Repeat</keyword>
<name>A0A4T0WVC1_9ASCO</name>
<accession>A0A4T0WVC1</accession>